<feature type="compositionally biased region" description="Low complexity" evidence="7">
    <location>
        <begin position="458"/>
        <end position="467"/>
    </location>
</feature>
<feature type="compositionally biased region" description="Basic and acidic residues" evidence="7">
    <location>
        <begin position="938"/>
        <end position="950"/>
    </location>
</feature>
<feature type="compositionally biased region" description="Low complexity" evidence="7">
    <location>
        <begin position="1"/>
        <end position="39"/>
    </location>
</feature>
<comment type="similarity">
    <text evidence="1">Belongs to the class I-like SAM-binding methyltransferase superfamily. RNA methyltransferase RlmE family.</text>
</comment>
<dbReference type="InterPro" id="IPR002877">
    <property type="entry name" value="RNA_MeTrfase_FtsJ_dom"/>
</dbReference>
<feature type="region of interest" description="Disordered" evidence="7">
    <location>
        <begin position="268"/>
        <end position="297"/>
    </location>
</feature>
<feature type="region of interest" description="Disordered" evidence="7">
    <location>
        <begin position="510"/>
        <end position="663"/>
    </location>
</feature>
<feature type="region of interest" description="Disordered" evidence="7">
    <location>
        <begin position="458"/>
        <end position="498"/>
    </location>
</feature>
<dbReference type="Proteomes" id="UP000483672">
    <property type="component" value="Unassembled WGS sequence"/>
</dbReference>
<dbReference type="EMBL" id="WIWT01000082">
    <property type="protein sequence ID" value="KAF3203065.1"/>
    <property type="molecule type" value="Genomic_DNA"/>
</dbReference>
<feature type="compositionally biased region" description="Basic and acidic residues" evidence="7">
    <location>
        <begin position="211"/>
        <end position="232"/>
    </location>
</feature>
<evidence type="ECO:0000256" key="2">
    <source>
        <dbReference type="ARBA" id="ARBA00022552"/>
    </source>
</evidence>
<dbReference type="EMBL" id="WIPF01000020">
    <property type="protein sequence ID" value="KAF3227227.1"/>
    <property type="molecule type" value="Genomic_DNA"/>
</dbReference>
<keyword evidence="2" id="KW-0698">rRNA processing</keyword>
<dbReference type="InterPro" id="IPR029063">
    <property type="entry name" value="SAM-dependent_MTases_sf"/>
</dbReference>
<feature type="compositionally biased region" description="Basic and acidic residues" evidence="7">
    <location>
        <begin position="272"/>
        <end position="297"/>
    </location>
</feature>
<keyword evidence="5" id="KW-0949">S-adenosyl-L-methionine</keyword>
<dbReference type="SUPFAM" id="SSF57997">
    <property type="entry name" value="Tropomyosin"/>
    <property type="match status" value="1"/>
</dbReference>
<dbReference type="SUPFAM" id="SSF53335">
    <property type="entry name" value="S-adenosyl-L-methionine-dependent methyltransferases"/>
    <property type="match status" value="1"/>
</dbReference>
<evidence type="ECO:0000313" key="11">
    <source>
        <dbReference type="Proteomes" id="UP000483672"/>
    </source>
</evidence>
<proteinExistence type="inferred from homology"/>
<feature type="compositionally biased region" description="Polar residues" evidence="7">
    <location>
        <begin position="600"/>
        <end position="616"/>
    </location>
</feature>
<accession>A0A7C8V216</accession>
<feature type="region of interest" description="Disordered" evidence="7">
    <location>
        <begin position="166"/>
        <end position="197"/>
    </location>
</feature>
<evidence type="ECO:0000256" key="7">
    <source>
        <dbReference type="SAM" id="MobiDB-lite"/>
    </source>
</evidence>
<dbReference type="PANTHER" id="PTHR10920:SF18">
    <property type="entry name" value="RRNA METHYLTRANSFERASE 2, MITOCHONDRIAL"/>
    <property type="match status" value="1"/>
</dbReference>
<evidence type="ECO:0000256" key="4">
    <source>
        <dbReference type="ARBA" id="ARBA00022679"/>
    </source>
</evidence>
<name>A0A7C8V216_ORBOL</name>
<dbReference type="InterPro" id="IPR015507">
    <property type="entry name" value="rRNA-MeTfrase_E"/>
</dbReference>
<organism evidence="10 11">
    <name type="scientific">Orbilia oligospora</name>
    <name type="common">Nematode-trapping fungus</name>
    <name type="synonym">Arthrobotrys oligospora</name>
    <dbReference type="NCBI Taxonomy" id="2813651"/>
    <lineage>
        <taxon>Eukaryota</taxon>
        <taxon>Fungi</taxon>
        <taxon>Dikarya</taxon>
        <taxon>Ascomycota</taxon>
        <taxon>Pezizomycotina</taxon>
        <taxon>Orbiliomycetes</taxon>
        <taxon>Orbiliales</taxon>
        <taxon>Orbiliaceae</taxon>
        <taxon>Orbilia</taxon>
    </lineage>
</organism>
<feature type="compositionally biased region" description="Basic and acidic residues" evidence="7">
    <location>
        <begin position="106"/>
        <end position="131"/>
    </location>
</feature>
<dbReference type="OrthoDB" id="5409414at2759"/>
<dbReference type="Gene3D" id="1.10.287.1490">
    <property type="match status" value="1"/>
</dbReference>
<sequence>MTSGAAKGTKKSAAQNNQNINNASSESTSDSSPTTNTSSELRCYQLQQEVSSLKLSNAELEYSLATTKSVLVKHKDENRKLSIENTILEVDFDQQSRRLSVEMAKVEESKKRETRLRNKVTELESQEKSKSSDIATMEKQLEEKDARITSLEEKLEQLQLKLDATSEEAKEAKNEAKGLKKDLTSAHKEATTEGKAIEGLKEEVNDLRQKLEERSTEVKSLKKDLTAAKKESTTGSKAGESLKKDIEKLQKTLDAKASEVDEMKAQMETMSEELKSTKSELNSKKKKADDESSSKISELEKSIKELKAELKEANKTNKSLNTELESSNDDADAIAALTKEKLSLSRQVTTLEAENDAFKATTENHRQILSEKLQLAHQVEQLQIELENEKKAAKRATKSKSDADDFKKQLADLKEQLNKQTKIAERATKDREKDREAWETQRGVLEKKLETWKNKAKANAAATAAAPKAKKRGATTFDDDADSPPAKKAKKSTVAKSTFSTTPFLTRHISVAPSEAATPSKTDPSVADVTFDSPAPVLSEQTTEVTETEAETEVEASSILPKSDEPTESQKLMPPPPKPAAKAASKPAKAKPGPKPKIFLSTNALKSSKRTSSIAPETSLLGDDEVEYMPEAAKKTKKGAVNKENVVPDTITEEPEDSFSADTTTTASIVSAADKPKKMKMRKLMGNTLGNTLFDDDGEDGTFNKFRAPSVTGFSKDFSPLKQRGAGYQGIKNKLGIKKKSLLTSKSSRWVKRQTIDYASREAKVLQYKSRAALKLLEIDRDHKIFSPGMTVVDLGFAPGSWSQVAVHQTHPNGRVVGIDLLPAQPPKGVSSIQGNFLSPGIQASIRRYLSDPNRGRARLSQSIEKPKIPYLEQYMQSTSTTEQREIKIKAPILQLDDTASSGYIAQERRDSLHDEEEEAQAAAEAAVGATRNKGPSKVKDRSKMTQEEKEMNTVDVVLSDMWEPWPLTSGFHMNTVITPWVFSKRLMNTSGVAVRDHAGSMELCTAALTFCVDVLKPGGSFVCKFYQGEDDGRLEQMLDKVFNKITRMKPDASRPESKECYFVATKKKSGVTREAIGVPRLNA</sequence>
<dbReference type="AlphaFoldDB" id="A0A7C8V216"/>
<feature type="region of interest" description="Disordered" evidence="7">
    <location>
        <begin position="925"/>
        <end position="950"/>
    </location>
</feature>
<keyword evidence="4 10" id="KW-0808">Transferase</keyword>
<feature type="compositionally biased region" description="Basic and acidic residues" evidence="7">
    <location>
        <begin position="167"/>
        <end position="197"/>
    </location>
</feature>
<dbReference type="GO" id="GO:0008650">
    <property type="term" value="F:rRNA (uridine-2'-O-)-methyltransferase activity"/>
    <property type="evidence" value="ECO:0007669"/>
    <property type="project" value="TreeGrafter"/>
</dbReference>
<feature type="domain" description="Ribosomal RNA methyltransferase FtsJ" evidence="8">
    <location>
        <begin position="768"/>
        <end position="1067"/>
    </location>
</feature>
<protein>
    <recommendedName>
        <fullName evidence="6">rRNA methyltransferase 2, mitochondrial</fullName>
    </recommendedName>
</protein>
<keyword evidence="3 10" id="KW-0489">Methyltransferase</keyword>
<feature type="region of interest" description="Disordered" evidence="7">
    <location>
        <begin position="1"/>
        <end position="41"/>
    </location>
</feature>
<evidence type="ECO:0000256" key="5">
    <source>
        <dbReference type="ARBA" id="ARBA00022691"/>
    </source>
</evidence>
<dbReference type="Pfam" id="PF01728">
    <property type="entry name" value="FtsJ"/>
    <property type="match status" value="1"/>
</dbReference>
<evidence type="ECO:0000259" key="8">
    <source>
        <dbReference type="Pfam" id="PF01728"/>
    </source>
</evidence>
<evidence type="ECO:0000256" key="3">
    <source>
        <dbReference type="ARBA" id="ARBA00022603"/>
    </source>
</evidence>
<evidence type="ECO:0000313" key="10">
    <source>
        <dbReference type="EMBL" id="KAF3227227.1"/>
    </source>
</evidence>
<dbReference type="HAMAP" id="MF_01547">
    <property type="entry name" value="RNA_methyltr_E"/>
    <property type="match status" value="1"/>
</dbReference>
<evidence type="ECO:0000256" key="1">
    <source>
        <dbReference type="ARBA" id="ARBA00009258"/>
    </source>
</evidence>
<evidence type="ECO:0000313" key="9">
    <source>
        <dbReference type="EMBL" id="KAF3203065.1"/>
    </source>
</evidence>
<dbReference type="Proteomes" id="UP000614610">
    <property type="component" value="Unassembled WGS sequence"/>
</dbReference>
<comment type="caution">
    <text evidence="10">The sequence shown here is derived from an EMBL/GenBank/DDBJ whole genome shotgun (WGS) entry which is preliminary data.</text>
</comment>
<dbReference type="GO" id="GO:0005739">
    <property type="term" value="C:mitochondrion"/>
    <property type="evidence" value="ECO:0007669"/>
    <property type="project" value="TreeGrafter"/>
</dbReference>
<feature type="region of interest" description="Disordered" evidence="7">
    <location>
        <begin position="211"/>
        <end position="243"/>
    </location>
</feature>
<dbReference type="PANTHER" id="PTHR10920">
    <property type="entry name" value="RIBOSOMAL RNA METHYLTRANSFERASE"/>
    <property type="match status" value="1"/>
</dbReference>
<feature type="region of interest" description="Disordered" evidence="7">
    <location>
        <begin position="417"/>
        <end position="440"/>
    </location>
</feature>
<dbReference type="Gene3D" id="3.40.50.150">
    <property type="entry name" value="Vaccinia Virus protein VP39"/>
    <property type="match status" value="1"/>
</dbReference>
<feature type="region of interest" description="Disordered" evidence="7">
    <location>
        <begin position="106"/>
        <end position="136"/>
    </location>
</feature>
<gene>
    <name evidence="10" type="primary">MRM2_1</name>
    <name evidence="10" type="ORF">TWF191_004094</name>
    <name evidence="9" type="ORF">TWF679_010531</name>
</gene>
<reference evidence="10 11" key="1">
    <citation type="submission" date="2019-06" db="EMBL/GenBank/DDBJ databases">
        <authorList>
            <person name="Palmer J.M."/>
        </authorList>
    </citation>
    <scope>NUCLEOTIDE SEQUENCE [LARGE SCALE GENOMIC DNA]</scope>
    <source>
        <strain evidence="10 11">TWF191</strain>
        <strain evidence="9">TWF679</strain>
    </source>
</reference>
<evidence type="ECO:0000256" key="6">
    <source>
        <dbReference type="ARBA" id="ARBA00041184"/>
    </source>
</evidence>
<dbReference type="InterPro" id="IPR050082">
    <property type="entry name" value="RNA_methyltr_RlmE"/>
</dbReference>